<proteinExistence type="inferred from homology"/>
<evidence type="ECO:0000256" key="6">
    <source>
        <dbReference type="ARBA" id="ARBA00022801"/>
    </source>
</evidence>
<dbReference type="InterPro" id="IPR014001">
    <property type="entry name" value="Helicase_ATP-bd"/>
</dbReference>
<dbReference type="PANTHER" id="PTHR47963">
    <property type="entry name" value="DEAD-BOX ATP-DEPENDENT RNA HELICASE 47, MITOCHONDRIAL"/>
    <property type="match status" value="1"/>
</dbReference>
<dbReference type="GO" id="GO:0003724">
    <property type="term" value="F:RNA helicase activity"/>
    <property type="evidence" value="ECO:0007669"/>
    <property type="project" value="TreeGrafter"/>
</dbReference>
<dbReference type="Pfam" id="PF22590">
    <property type="entry name" value="Cas3-like_C_2"/>
    <property type="match status" value="1"/>
</dbReference>
<gene>
    <name evidence="11" type="ORF">LY60_01095</name>
</gene>
<dbReference type="InterPro" id="IPR054712">
    <property type="entry name" value="Cas3-like_dom"/>
</dbReference>
<dbReference type="InterPro" id="IPR006474">
    <property type="entry name" value="Helicase_Cas3_CRISPR-ass_core"/>
</dbReference>
<dbReference type="PANTHER" id="PTHR47963:SF9">
    <property type="entry name" value="CRISPR-ASSOCIATED ENDONUCLEASE_HELICASE CAS3"/>
    <property type="match status" value="1"/>
</dbReference>
<dbReference type="InterPro" id="IPR027417">
    <property type="entry name" value="P-loop_NTPase"/>
</dbReference>
<dbReference type="GO" id="GO:0051607">
    <property type="term" value="P:defense response to virus"/>
    <property type="evidence" value="ECO:0007669"/>
    <property type="project" value="UniProtKB-KW"/>
</dbReference>
<evidence type="ECO:0000313" key="12">
    <source>
        <dbReference type="Proteomes" id="UP000315343"/>
    </source>
</evidence>
<keyword evidence="6" id="KW-0378">Hydrolase</keyword>
<accession>A0A562JDY3</accession>
<dbReference type="GO" id="GO:0003723">
    <property type="term" value="F:RNA binding"/>
    <property type="evidence" value="ECO:0007669"/>
    <property type="project" value="TreeGrafter"/>
</dbReference>
<evidence type="ECO:0000256" key="4">
    <source>
        <dbReference type="ARBA" id="ARBA00022723"/>
    </source>
</evidence>
<evidence type="ECO:0000313" key="11">
    <source>
        <dbReference type="EMBL" id="TWH81351.1"/>
    </source>
</evidence>
<dbReference type="EMBL" id="VLKH01000003">
    <property type="protein sequence ID" value="TWH81351.1"/>
    <property type="molecule type" value="Genomic_DNA"/>
</dbReference>
<dbReference type="Gene3D" id="1.10.3210.30">
    <property type="match status" value="1"/>
</dbReference>
<dbReference type="GO" id="GO:0004519">
    <property type="term" value="F:endonuclease activity"/>
    <property type="evidence" value="ECO:0007669"/>
    <property type="project" value="UniProtKB-KW"/>
</dbReference>
<keyword evidence="5" id="KW-0547">Nucleotide-binding</keyword>
<organism evidence="11 12">
    <name type="scientific">Sedimentibacter saalensis</name>
    <dbReference type="NCBI Taxonomy" id="130788"/>
    <lineage>
        <taxon>Bacteria</taxon>
        <taxon>Bacillati</taxon>
        <taxon>Bacillota</taxon>
        <taxon>Tissierellia</taxon>
        <taxon>Sedimentibacter</taxon>
    </lineage>
</organism>
<dbReference type="RefSeq" id="WP_145081000.1">
    <property type="nucleotide sequence ID" value="NZ_VLKH01000003.1"/>
</dbReference>
<dbReference type="GO" id="GO:0046872">
    <property type="term" value="F:metal ion binding"/>
    <property type="evidence" value="ECO:0007669"/>
    <property type="project" value="UniProtKB-KW"/>
</dbReference>
<evidence type="ECO:0000256" key="9">
    <source>
        <dbReference type="ARBA" id="ARBA00023118"/>
    </source>
</evidence>
<comment type="similarity">
    <text evidence="2">In the central section; belongs to the CRISPR-associated helicase Cas3 family.</text>
</comment>
<dbReference type="Gene3D" id="3.40.50.300">
    <property type="entry name" value="P-loop containing nucleotide triphosphate hydrolases"/>
    <property type="match status" value="2"/>
</dbReference>
<dbReference type="GO" id="GO:0005524">
    <property type="term" value="F:ATP binding"/>
    <property type="evidence" value="ECO:0007669"/>
    <property type="project" value="UniProtKB-KW"/>
</dbReference>
<dbReference type="SMART" id="SM00487">
    <property type="entry name" value="DEXDc"/>
    <property type="match status" value="1"/>
</dbReference>
<feature type="domain" description="HD Cas3-type" evidence="10">
    <location>
        <begin position="4"/>
        <end position="192"/>
    </location>
</feature>
<dbReference type="InterPro" id="IPR050547">
    <property type="entry name" value="DEAD_box_RNA_helicases"/>
</dbReference>
<keyword evidence="7 11" id="KW-0347">Helicase</keyword>
<keyword evidence="11" id="KW-0255">Endonuclease</keyword>
<keyword evidence="9" id="KW-0051">Antiviral defense</keyword>
<sequence>MIAKSNPVETIDEHTGHLLEGFEYLKNLYGDRFSDNELQLIKLAAVYHDCGKSNFNFQKMIRKKANISFSEDELKFEKDIEKMYKSINNGESVPHGFLSPAFLNLSELESEFCKEDIRILINAIYFHHTRDYSFTDREIKNMVDEDLKKRLKVNLQSRYFGKVYINQKPIEDSEWIKFAVVKGILNKLDYWASSDRRVPIEIKPDINDKYIGDVVEQKIDTCNLRDVQIYMKNNQNENLVVIASTGIGKTEAALLWIGDYKAFYTLPLKVSINAIYERINKEYGCPKDKLALLHSDSFNYLLEKENELSTEKNNLTRKLAFPLTICTVDQLFTFVYKYRGSEILLANLKYSKLIIDEIQAYSPEIIGKLVYGLKLITDAGGKFSIITATMPPIFEYYLNKQKINYIKPQQVYYSPHKNRHLISLKSGDFEYSDIVKNSKSKKVLIICNTVRKAQETYENLKGSNVFLLHSKYIQKHRHLLEDKIMDFTSKNNNNVGIWITTQIVEASLDLDFDILYTEMCTADSLLQRMGRCYRKRDYLEQDPNIIIYDTRNGVGKEPGKGVYDSYLYDRSLCYLKKYSDRLFKEEDKIDYINDVYSTQDLINEKFSGRIEKAILECRNIVPGLYDEKEAKQKFRDISSVSLIPDSIFNKINTGGYFDNLIAGLQNKYSAERTKAESELKSYTVSIPGNTNKRDRKPICGNVVIYRTSLKYEFDEKTLEGRGLLNEEESDNFI</sequence>
<reference evidence="11 12" key="1">
    <citation type="submission" date="2019-07" db="EMBL/GenBank/DDBJ databases">
        <title>Genomic Encyclopedia of Type Strains, Phase I: the one thousand microbial genomes (KMG-I) project.</title>
        <authorList>
            <person name="Kyrpides N."/>
        </authorList>
    </citation>
    <scope>NUCLEOTIDE SEQUENCE [LARGE SCALE GENOMIC DNA]</scope>
    <source>
        <strain evidence="11 12">DSM 13558</strain>
    </source>
</reference>
<name>A0A562JDY3_9FIRM</name>
<comment type="similarity">
    <text evidence="1">In the N-terminal section; belongs to the CRISPR-associated nuclease Cas3-HD family.</text>
</comment>
<dbReference type="InterPro" id="IPR011545">
    <property type="entry name" value="DEAD/DEAH_box_helicase_dom"/>
</dbReference>
<dbReference type="InterPro" id="IPR001650">
    <property type="entry name" value="Helicase_C-like"/>
</dbReference>
<evidence type="ECO:0000259" key="10">
    <source>
        <dbReference type="PROSITE" id="PS51643"/>
    </source>
</evidence>
<dbReference type="AlphaFoldDB" id="A0A562JDY3"/>
<dbReference type="GO" id="GO:0016787">
    <property type="term" value="F:hydrolase activity"/>
    <property type="evidence" value="ECO:0007669"/>
    <property type="project" value="UniProtKB-KW"/>
</dbReference>
<comment type="caution">
    <text evidence="11">The sequence shown here is derived from an EMBL/GenBank/DDBJ whole genome shotgun (WGS) entry which is preliminary data.</text>
</comment>
<keyword evidence="12" id="KW-1185">Reference proteome</keyword>
<evidence type="ECO:0000256" key="7">
    <source>
        <dbReference type="ARBA" id="ARBA00022806"/>
    </source>
</evidence>
<dbReference type="NCBIfam" id="TIGR01596">
    <property type="entry name" value="cas3_HD"/>
    <property type="match status" value="1"/>
</dbReference>
<evidence type="ECO:0000256" key="2">
    <source>
        <dbReference type="ARBA" id="ARBA00009046"/>
    </source>
</evidence>
<dbReference type="OrthoDB" id="9810236at2"/>
<dbReference type="Pfam" id="PF00270">
    <property type="entry name" value="DEAD"/>
    <property type="match status" value="1"/>
</dbReference>
<evidence type="ECO:0000256" key="1">
    <source>
        <dbReference type="ARBA" id="ARBA00006847"/>
    </source>
</evidence>
<dbReference type="InterPro" id="IPR038257">
    <property type="entry name" value="CRISPR-assoc_Cas3_HD_sf"/>
</dbReference>
<dbReference type="PROSITE" id="PS51643">
    <property type="entry name" value="HD_CAS3"/>
    <property type="match status" value="1"/>
</dbReference>
<dbReference type="Proteomes" id="UP000315343">
    <property type="component" value="Unassembled WGS sequence"/>
</dbReference>
<evidence type="ECO:0000256" key="3">
    <source>
        <dbReference type="ARBA" id="ARBA00022722"/>
    </source>
</evidence>
<evidence type="ECO:0000256" key="5">
    <source>
        <dbReference type="ARBA" id="ARBA00022741"/>
    </source>
</evidence>
<protein>
    <submittedName>
        <fullName evidence="11">CRISPR-associated endonuclease/helicase Cas3</fullName>
    </submittedName>
</protein>
<dbReference type="SMART" id="SM00490">
    <property type="entry name" value="HELICc"/>
    <property type="match status" value="1"/>
</dbReference>
<evidence type="ECO:0000256" key="8">
    <source>
        <dbReference type="ARBA" id="ARBA00022840"/>
    </source>
</evidence>
<dbReference type="InterPro" id="IPR006483">
    <property type="entry name" value="CRISPR-assoc_Cas3_HD"/>
</dbReference>
<dbReference type="CDD" id="cd09641">
    <property type="entry name" value="Cas3''_I"/>
    <property type="match status" value="1"/>
</dbReference>
<dbReference type="SUPFAM" id="SSF52540">
    <property type="entry name" value="P-loop containing nucleoside triphosphate hydrolases"/>
    <property type="match status" value="1"/>
</dbReference>
<keyword evidence="8" id="KW-0067">ATP-binding</keyword>
<dbReference type="NCBIfam" id="TIGR01587">
    <property type="entry name" value="cas3_core"/>
    <property type="match status" value="1"/>
</dbReference>
<keyword evidence="4" id="KW-0479">Metal-binding</keyword>
<keyword evidence="3" id="KW-0540">Nuclease</keyword>